<dbReference type="SUPFAM" id="SSF52343">
    <property type="entry name" value="Ferredoxin reductase-like, C-terminal NADP-linked domain"/>
    <property type="match status" value="1"/>
</dbReference>
<gene>
    <name evidence="5" type="ORF">ACFQ34_17100</name>
</gene>
<dbReference type="RefSeq" id="WP_339125051.1">
    <property type="nucleotide sequence ID" value="NZ_BAABKS010000029.1"/>
</dbReference>
<proteinExistence type="predicted"/>
<protein>
    <submittedName>
        <fullName evidence="5">FAD-binding oxidoreductase</fullName>
    </submittedName>
</protein>
<dbReference type="EMBL" id="JBHTMB010000141">
    <property type="protein sequence ID" value="MFD1235010.1"/>
    <property type="molecule type" value="Genomic_DNA"/>
</dbReference>
<sequence>MVTDDLTRAAAARATRWRDARVVDVTHHGDRGVVLRLDVPDRIPHRPGQHYVLRLRAEDGYTASRSYSVVSAPSEDLVELYVERIPDGEVSTFLADVVEPGDLLETRGPIGRWFVWDGRSRALGIGGGSGVAPLVSMLRHAHEIGRPELLSLAVTARSAAELPYVDELRAAKALVALTRVNDLPPGPTRLDAAVLGALVDPGATVYLCGSTRFTLAMETHLAVGGQPASTIRVERFGAGVAPG</sequence>
<keyword evidence="2" id="KW-0408">Iron</keyword>
<evidence type="ECO:0000259" key="4">
    <source>
        <dbReference type="PROSITE" id="PS51384"/>
    </source>
</evidence>
<name>A0ABW3VL05_9PSEU</name>
<organism evidence="5 6">
    <name type="scientific">Pseudonocardia benzenivorans</name>
    <dbReference type="NCBI Taxonomy" id="228005"/>
    <lineage>
        <taxon>Bacteria</taxon>
        <taxon>Bacillati</taxon>
        <taxon>Actinomycetota</taxon>
        <taxon>Actinomycetes</taxon>
        <taxon>Pseudonocardiales</taxon>
        <taxon>Pseudonocardiaceae</taxon>
        <taxon>Pseudonocardia</taxon>
    </lineage>
</organism>
<comment type="caution">
    <text evidence="5">The sequence shown here is derived from an EMBL/GenBank/DDBJ whole genome shotgun (WGS) entry which is preliminary data.</text>
</comment>
<dbReference type="InterPro" id="IPR008333">
    <property type="entry name" value="Cbr1-like_FAD-bd_dom"/>
</dbReference>
<feature type="domain" description="FAD-binding FR-type" evidence="4">
    <location>
        <begin position="15"/>
        <end position="116"/>
    </location>
</feature>
<keyword evidence="3" id="KW-0411">Iron-sulfur</keyword>
<dbReference type="InterPro" id="IPR017938">
    <property type="entry name" value="Riboflavin_synthase-like_b-brl"/>
</dbReference>
<dbReference type="Pfam" id="PF00970">
    <property type="entry name" value="FAD_binding_6"/>
    <property type="match status" value="1"/>
</dbReference>
<dbReference type="Pfam" id="PF00175">
    <property type="entry name" value="NAD_binding_1"/>
    <property type="match status" value="1"/>
</dbReference>
<dbReference type="Gene3D" id="3.40.50.80">
    <property type="entry name" value="Nucleotide-binding domain of ferredoxin-NADP reductase (FNR) module"/>
    <property type="match status" value="1"/>
</dbReference>
<dbReference type="InterPro" id="IPR001433">
    <property type="entry name" value="OxRdtase_FAD/NAD-bd"/>
</dbReference>
<accession>A0ABW3VL05</accession>
<evidence type="ECO:0000256" key="1">
    <source>
        <dbReference type="ARBA" id="ARBA00001974"/>
    </source>
</evidence>
<evidence type="ECO:0000313" key="5">
    <source>
        <dbReference type="EMBL" id="MFD1235010.1"/>
    </source>
</evidence>
<dbReference type="PRINTS" id="PR00410">
    <property type="entry name" value="PHEHYDRXLASE"/>
</dbReference>
<dbReference type="Gene3D" id="2.40.30.10">
    <property type="entry name" value="Translation factors"/>
    <property type="match status" value="1"/>
</dbReference>
<reference evidence="6" key="1">
    <citation type="journal article" date="2019" name="Int. J. Syst. Evol. Microbiol.">
        <title>The Global Catalogue of Microorganisms (GCM) 10K type strain sequencing project: providing services to taxonomists for standard genome sequencing and annotation.</title>
        <authorList>
            <consortium name="The Broad Institute Genomics Platform"/>
            <consortium name="The Broad Institute Genome Sequencing Center for Infectious Disease"/>
            <person name="Wu L."/>
            <person name="Ma J."/>
        </authorList>
    </citation>
    <scope>NUCLEOTIDE SEQUENCE [LARGE SCALE GENOMIC DNA]</scope>
    <source>
        <strain evidence="6">CCUG 49018</strain>
    </source>
</reference>
<dbReference type="InterPro" id="IPR017927">
    <property type="entry name" value="FAD-bd_FR_type"/>
</dbReference>
<dbReference type="PANTHER" id="PTHR47354">
    <property type="entry name" value="NADH OXIDOREDUCTASE HCR"/>
    <property type="match status" value="1"/>
</dbReference>
<dbReference type="Proteomes" id="UP001597182">
    <property type="component" value="Unassembled WGS sequence"/>
</dbReference>
<evidence type="ECO:0000256" key="3">
    <source>
        <dbReference type="ARBA" id="ARBA00023014"/>
    </source>
</evidence>
<keyword evidence="2" id="KW-0001">2Fe-2S</keyword>
<keyword evidence="6" id="KW-1185">Reference proteome</keyword>
<comment type="cofactor">
    <cofactor evidence="1">
        <name>FAD</name>
        <dbReference type="ChEBI" id="CHEBI:57692"/>
    </cofactor>
</comment>
<evidence type="ECO:0000256" key="2">
    <source>
        <dbReference type="ARBA" id="ARBA00022714"/>
    </source>
</evidence>
<dbReference type="InterPro" id="IPR039261">
    <property type="entry name" value="FNR_nucleotide-bd"/>
</dbReference>
<dbReference type="InterPro" id="IPR050415">
    <property type="entry name" value="MRET"/>
</dbReference>
<evidence type="ECO:0000313" key="6">
    <source>
        <dbReference type="Proteomes" id="UP001597182"/>
    </source>
</evidence>
<dbReference type="PROSITE" id="PS51384">
    <property type="entry name" value="FAD_FR"/>
    <property type="match status" value="1"/>
</dbReference>
<keyword evidence="2" id="KW-0479">Metal-binding</keyword>
<dbReference type="SUPFAM" id="SSF63380">
    <property type="entry name" value="Riboflavin synthase domain-like"/>
    <property type="match status" value="1"/>
</dbReference>
<dbReference type="PANTHER" id="PTHR47354:SF5">
    <property type="entry name" value="PROTEIN RFBI"/>
    <property type="match status" value="1"/>
</dbReference>